<dbReference type="EMBL" id="ATHJ01000064">
    <property type="protein sequence ID" value="EPR42571.1"/>
    <property type="molecule type" value="Genomic_DNA"/>
</dbReference>
<dbReference type="Proteomes" id="UP000014977">
    <property type="component" value="Unassembled WGS sequence"/>
</dbReference>
<name>S7TZG1_DESML</name>
<accession>S7TZG1</accession>
<organism evidence="1 2">
    <name type="scientific">Desulfococcus multivorans DSM 2059</name>
    <dbReference type="NCBI Taxonomy" id="1121405"/>
    <lineage>
        <taxon>Bacteria</taxon>
        <taxon>Pseudomonadati</taxon>
        <taxon>Thermodesulfobacteriota</taxon>
        <taxon>Desulfobacteria</taxon>
        <taxon>Desulfobacterales</taxon>
        <taxon>Desulfococcaceae</taxon>
        <taxon>Desulfococcus</taxon>
    </lineage>
</organism>
<dbReference type="AlphaFoldDB" id="S7TZG1"/>
<dbReference type="eggNOG" id="ENOG5032IHY">
    <property type="taxonomic scope" value="Bacteria"/>
</dbReference>
<sequence length="169" mass="19523">MAISAPKMRCESGFMLTQVPIFLKNFSLSFVKEGSCIEYFIEKRFSTETISSALIFSYSPIAKDLHVSRFYPELYRQTDSKYMSAACFYLLIHHCAGSYSMDDACHISLETVPTVSDGFYIRLKDFNFHVYKNRLGNVVELISDIFRLPVDTSMIKERIFRDGDIPFLK</sequence>
<protein>
    <submittedName>
        <fullName evidence="1">Uncharacterized protein</fullName>
    </submittedName>
</protein>
<evidence type="ECO:0000313" key="2">
    <source>
        <dbReference type="Proteomes" id="UP000014977"/>
    </source>
</evidence>
<keyword evidence="2" id="KW-1185">Reference proteome</keyword>
<proteinExistence type="predicted"/>
<reference evidence="1 2" key="1">
    <citation type="journal article" date="2013" name="Genome Announc.">
        <title>Draft genome sequences for three mercury-methylating, sulfate-reducing bacteria.</title>
        <authorList>
            <person name="Brown S.D."/>
            <person name="Hurt R.A.Jr."/>
            <person name="Gilmour C.C."/>
            <person name="Elias D.A."/>
        </authorList>
    </citation>
    <scope>NUCLEOTIDE SEQUENCE [LARGE SCALE GENOMIC DNA]</scope>
    <source>
        <strain evidence="1 2">DSM 2059</strain>
    </source>
</reference>
<gene>
    <name evidence="1" type="ORF">dsmv_1559</name>
</gene>
<comment type="caution">
    <text evidence="1">The sequence shown here is derived from an EMBL/GenBank/DDBJ whole genome shotgun (WGS) entry which is preliminary data.</text>
</comment>
<evidence type="ECO:0000313" key="1">
    <source>
        <dbReference type="EMBL" id="EPR42571.1"/>
    </source>
</evidence>